<dbReference type="Proteomes" id="UP000028002">
    <property type="component" value="Unassembled WGS sequence"/>
</dbReference>
<gene>
    <name evidence="1" type="ORF">MEG1DRAFT_00576</name>
</gene>
<protein>
    <submittedName>
        <fullName evidence="1">Uncharacterized protein</fullName>
    </submittedName>
</protein>
<sequence length="104" mass="11931">MVSCILKNKYIGVLSSPGLHDLTDLLSILMPPANEQDKTEKQRRATGSRKALENADSFTLSARYLYYTAQDPDFLLSLHKEYTEFNNKKIDRLIISPPKWTRAQ</sequence>
<dbReference type="EMBL" id="JGVH01000004">
    <property type="protein sequence ID" value="KER04790.1"/>
    <property type="molecule type" value="Genomic_DNA"/>
</dbReference>
<dbReference type="AlphaFoldDB" id="A0A081S1I7"/>
<proteinExistence type="predicted"/>
<accession>A0A081S1I7</accession>
<name>A0A081S1I7_PHOTE</name>
<dbReference type="PATRIC" id="fig|1393735.3.peg.585"/>
<evidence type="ECO:0000313" key="2">
    <source>
        <dbReference type="Proteomes" id="UP000028002"/>
    </source>
</evidence>
<comment type="caution">
    <text evidence="1">The sequence shown here is derived from an EMBL/GenBank/DDBJ whole genome shotgun (WGS) entry which is preliminary data.</text>
</comment>
<reference evidence="1 2" key="1">
    <citation type="submission" date="2014-03" db="EMBL/GenBank/DDBJ databases">
        <title>Draft Genome of Photorhabdus temperata Meg1.</title>
        <authorList>
            <person name="Hurst S.G.IV."/>
            <person name="Morris K."/>
            <person name="Thomas K."/>
            <person name="Tisa L.S."/>
        </authorList>
    </citation>
    <scope>NUCLEOTIDE SEQUENCE [LARGE SCALE GENOMIC DNA]</scope>
    <source>
        <strain evidence="1 2">Meg1</strain>
    </source>
</reference>
<organism evidence="1 2">
    <name type="scientific">Photorhabdus temperata subsp. temperata Meg1</name>
    <dbReference type="NCBI Taxonomy" id="1393735"/>
    <lineage>
        <taxon>Bacteria</taxon>
        <taxon>Pseudomonadati</taxon>
        <taxon>Pseudomonadota</taxon>
        <taxon>Gammaproteobacteria</taxon>
        <taxon>Enterobacterales</taxon>
        <taxon>Morganellaceae</taxon>
        <taxon>Photorhabdus</taxon>
    </lineage>
</organism>
<evidence type="ECO:0000313" key="1">
    <source>
        <dbReference type="EMBL" id="KER04790.1"/>
    </source>
</evidence>